<dbReference type="SUPFAM" id="SSF63380">
    <property type="entry name" value="Riboflavin synthase domain-like"/>
    <property type="match status" value="1"/>
</dbReference>
<evidence type="ECO:0000313" key="9">
    <source>
        <dbReference type="EMBL" id="GAD28166.1"/>
    </source>
</evidence>
<dbReference type="InterPro" id="IPR050415">
    <property type="entry name" value="MRET"/>
</dbReference>
<dbReference type="Proteomes" id="UP000018209">
    <property type="component" value="Unassembled WGS sequence"/>
</dbReference>
<protein>
    <submittedName>
        <fullName evidence="9">4-aminobenzenesulfonate 3,4-dioxygenase reductase</fullName>
    </submittedName>
</protein>
<keyword evidence="5" id="KW-0408">Iron</keyword>
<keyword evidence="2" id="KW-0001">2Fe-2S</keyword>
<keyword evidence="3" id="KW-0479">Metal-binding</keyword>
<dbReference type="InterPro" id="IPR036010">
    <property type="entry name" value="2Fe-2S_ferredoxin-like_sf"/>
</dbReference>
<name>A0ABQ0J126_GLUTH</name>
<reference evidence="9 10" key="1">
    <citation type="submission" date="2013-08" db="EMBL/GenBank/DDBJ databases">
        <title>Gluconobacter thailandicus NBRC 3257 whole genome sequence.</title>
        <authorList>
            <person name="Matsutani M."/>
            <person name="Yakushi T."/>
            <person name="Matsushita K."/>
        </authorList>
    </citation>
    <scope>NUCLEOTIDE SEQUENCE [LARGE SCALE GENOMIC DNA]</scope>
    <source>
        <strain evidence="9 10">NBRC 3257</strain>
    </source>
</reference>
<dbReference type="InterPro" id="IPR017938">
    <property type="entry name" value="Riboflavin_synthase-like_b-brl"/>
</dbReference>
<feature type="domain" description="FAD-binding FR-type" evidence="8">
    <location>
        <begin position="45"/>
        <end position="149"/>
    </location>
</feature>
<keyword evidence="6" id="KW-0411">Iron-sulfur</keyword>
<dbReference type="SUPFAM" id="SSF52343">
    <property type="entry name" value="Ferredoxin reductase-like, C-terminal NADP-linked domain"/>
    <property type="match status" value="1"/>
</dbReference>
<dbReference type="PANTHER" id="PTHR47354">
    <property type="entry name" value="NADH OXIDOREDUCTASE HCR"/>
    <property type="match status" value="1"/>
</dbReference>
<evidence type="ECO:0000259" key="7">
    <source>
        <dbReference type="PROSITE" id="PS51085"/>
    </source>
</evidence>
<dbReference type="CDD" id="cd00207">
    <property type="entry name" value="fer2"/>
    <property type="match status" value="1"/>
</dbReference>
<evidence type="ECO:0000256" key="5">
    <source>
        <dbReference type="ARBA" id="ARBA00023004"/>
    </source>
</evidence>
<keyword evidence="1" id="KW-0285">Flavoprotein</keyword>
<feature type="domain" description="2Fe-2S ferredoxin-type" evidence="7">
    <location>
        <begin position="275"/>
        <end position="360"/>
    </location>
</feature>
<gene>
    <name evidence="9" type="ORF">NBRC3257_3165</name>
</gene>
<evidence type="ECO:0000256" key="6">
    <source>
        <dbReference type="ARBA" id="ARBA00023014"/>
    </source>
</evidence>
<organism evidence="9 10">
    <name type="scientific">Gluconobacter thailandicus NBRC 3257</name>
    <dbReference type="NCBI Taxonomy" id="1381097"/>
    <lineage>
        <taxon>Bacteria</taxon>
        <taxon>Pseudomonadati</taxon>
        <taxon>Pseudomonadota</taxon>
        <taxon>Alphaproteobacteria</taxon>
        <taxon>Acetobacterales</taxon>
        <taxon>Acetobacteraceae</taxon>
        <taxon>Gluconobacter</taxon>
    </lineage>
</organism>
<dbReference type="Gene3D" id="2.40.30.10">
    <property type="entry name" value="Translation factors"/>
    <property type="match status" value="1"/>
</dbReference>
<dbReference type="InterPro" id="IPR012675">
    <property type="entry name" value="Beta-grasp_dom_sf"/>
</dbReference>
<evidence type="ECO:0000256" key="2">
    <source>
        <dbReference type="ARBA" id="ARBA00022714"/>
    </source>
</evidence>
<dbReference type="Gene3D" id="3.40.50.80">
    <property type="entry name" value="Nucleotide-binding domain of ferredoxin-NADP reductase (FNR) module"/>
    <property type="match status" value="1"/>
</dbReference>
<dbReference type="PROSITE" id="PS00197">
    <property type="entry name" value="2FE2S_FER_1"/>
    <property type="match status" value="1"/>
</dbReference>
<evidence type="ECO:0000256" key="1">
    <source>
        <dbReference type="ARBA" id="ARBA00022630"/>
    </source>
</evidence>
<evidence type="ECO:0000259" key="8">
    <source>
        <dbReference type="PROSITE" id="PS51384"/>
    </source>
</evidence>
<dbReference type="InterPro" id="IPR006058">
    <property type="entry name" value="2Fe2S_fd_BS"/>
</dbReference>
<sequence>MCESALILDTRAQVRRLSCFYVIADDCQRKDVLNSSDYGELAMTNPILPMRVSRLAALTSRILRITLESSSGMPLMPVLAGAHIDVHIPCAGGLIRQYSLTNLPGTREQYEIAVLREPQSRGGSAWLHSQLSEGDILEIGMPRDRFALFEPAPHHVLIAGGIGIAPIWSLTQRLMQIRASWELHYAASTAREAAFLSEIHQCDGSKVKTYFSHDGQERLSFDAIAQDCDSAAHVYCCGPGRMMDTFETAFGGLPDAQRHREHFSAVAAPATGGNFEVVLAKTGCTVQVRAGQTILEAVRAAGVSATFSCAEGVCGMCETRLIDGVADHRDSVMTQEEQARGETMMICCSGAKTPRLVLDL</sequence>
<dbReference type="EMBL" id="BASM01000045">
    <property type="protein sequence ID" value="GAD28166.1"/>
    <property type="molecule type" value="Genomic_DNA"/>
</dbReference>
<comment type="caution">
    <text evidence="9">The sequence shown here is derived from an EMBL/GenBank/DDBJ whole genome shotgun (WGS) entry which is preliminary data.</text>
</comment>
<dbReference type="PANTHER" id="PTHR47354:SF1">
    <property type="entry name" value="CARNITINE MONOOXYGENASE REDUCTASE SUBUNIT"/>
    <property type="match status" value="1"/>
</dbReference>
<dbReference type="PRINTS" id="PR00409">
    <property type="entry name" value="PHDIOXRDTASE"/>
</dbReference>
<evidence type="ECO:0000256" key="3">
    <source>
        <dbReference type="ARBA" id="ARBA00022723"/>
    </source>
</evidence>
<evidence type="ECO:0000256" key="4">
    <source>
        <dbReference type="ARBA" id="ARBA00023002"/>
    </source>
</evidence>
<dbReference type="InterPro" id="IPR017927">
    <property type="entry name" value="FAD-bd_FR_type"/>
</dbReference>
<dbReference type="InterPro" id="IPR039261">
    <property type="entry name" value="FNR_nucleotide-bd"/>
</dbReference>
<proteinExistence type="predicted"/>
<evidence type="ECO:0000313" key="10">
    <source>
        <dbReference type="Proteomes" id="UP000018209"/>
    </source>
</evidence>
<dbReference type="Pfam" id="PF00111">
    <property type="entry name" value="Fer2"/>
    <property type="match status" value="1"/>
</dbReference>
<dbReference type="Gene3D" id="3.10.20.30">
    <property type="match status" value="1"/>
</dbReference>
<dbReference type="InterPro" id="IPR001433">
    <property type="entry name" value="OxRdtase_FAD/NAD-bd"/>
</dbReference>
<dbReference type="PROSITE" id="PS51384">
    <property type="entry name" value="FAD_FR"/>
    <property type="match status" value="1"/>
</dbReference>
<dbReference type="Pfam" id="PF00175">
    <property type="entry name" value="NAD_binding_1"/>
    <property type="match status" value="1"/>
</dbReference>
<dbReference type="PROSITE" id="PS51085">
    <property type="entry name" value="2FE2S_FER_2"/>
    <property type="match status" value="1"/>
</dbReference>
<keyword evidence="4" id="KW-0560">Oxidoreductase</keyword>
<accession>A0ABQ0J126</accession>
<dbReference type="InterPro" id="IPR001041">
    <property type="entry name" value="2Fe-2S_ferredoxin-type"/>
</dbReference>
<dbReference type="SUPFAM" id="SSF54292">
    <property type="entry name" value="2Fe-2S ferredoxin-like"/>
    <property type="match status" value="1"/>
</dbReference>
<keyword evidence="10" id="KW-1185">Reference proteome</keyword>
<dbReference type="CDD" id="cd06185">
    <property type="entry name" value="PDR_like"/>
    <property type="match status" value="1"/>
</dbReference>